<accession>A0ACB8XB97</accession>
<organism evidence="1 2">
    <name type="scientific">Scortum barcoo</name>
    <name type="common">barcoo grunter</name>
    <dbReference type="NCBI Taxonomy" id="214431"/>
    <lineage>
        <taxon>Eukaryota</taxon>
        <taxon>Metazoa</taxon>
        <taxon>Chordata</taxon>
        <taxon>Craniata</taxon>
        <taxon>Vertebrata</taxon>
        <taxon>Euteleostomi</taxon>
        <taxon>Actinopterygii</taxon>
        <taxon>Neopterygii</taxon>
        <taxon>Teleostei</taxon>
        <taxon>Neoteleostei</taxon>
        <taxon>Acanthomorphata</taxon>
        <taxon>Eupercaria</taxon>
        <taxon>Centrarchiformes</taxon>
        <taxon>Terapontoidei</taxon>
        <taxon>Terapontidae</taxon>
        <taxon>Scortum</taxon>
    </lineage>
</organism>
<name>A0ACB8XB97_9TELE</name>
<dbReference type="EMBL" id="CM041532">
    <property type="protein sequence ID" value="KAI3376163.1"/>
    <property type="molecule type" value="Genomic_DNA"/>
</dbReference>
<sequence>MLSSVFANQQADNRHCLGKILGVLLEATAVVKPIIIPQARPPPKHFIEGADAHQPKSAKDYYREEFFKVLDIVDAQLSELFNQDDLLTLQKLEETLLSGKIDAAVIEKYPELNRVTFSATFCVSPELLIQQQCRGC</sequence>
<comment type="caution">
    <text evidence="1">The sequence shown here is derived from an EMBL/GenBank/DDBJ whole genome shotgun (WGS) entry which is preliminary data.</text>
</comment>
<proteinExistence type="predicted"/>
<protein>
    <submittedName>
        <fullName evidence="1">Uncharacterized protein</fullName>
    </submittedName>
</protein>
<feature type="non-terminal residue" evidence="1">
    <location>
        <position position="136"/>
    </location>
</feature>
<evidence type="ECO:0000313" key="2">
    <source>
        <dbReference type="Proteomes" id="UP000831701"/>
    </source>
</evidence>
<dbReference type="Proteomes" id="UP000831701">
    <property type="component" value="Chromosome 2"/>
</dbReference>
<evidence type="ECO:0000313" key="1">
    <source>
        <dbReference type="EMBL" id="KAI3376163.1"/>
    </source>
</evidence>
<keyword evidence="2" id="KW-1185">Reference proteome</keyword>
<gene>
    <name evidence="1" type="ORF">L3Q82_016688</name>
</gene>
<reference evidence="1" key="1">
    <citation type="submission" date="2022-04" db="EMBL/GenBank/DDBJ databases">
        <title>Jade perch genome.</title>
        <authorList>
            <person name="Chao B."/>
        </authorList>
    </citation>
    <scope>NUCLEOTIDE SEQUENCE</scope>
    <source>
        <strain evidence="1">CB-2022</strain>
    </source>
</reference>